<protein>
    <recommendedName>
        <fullName evidence="4">Oxidoreductase-like protein</fullName>
    </recommendedName>
</protein>
<feature type="compositionally biased region" description="Polar residues" evidence="1">
    <location>
        <begin position="95"/>
        <end position="104"/>
    </location>
</feature>
<feature type="compositionally biased region" description="Low complexity" evidence="1">
    <location>
        <begin position="234"/>
        <end position="252"/>
    </location>
</feature>
<comment type="caution">
    <text evidence="2">The sequence shown here is derived from an EMBL/GenBank/DDBJ whole genome shotgun (WGS) entry which is preliminary data.</text>
</comment>
<sequence length="622" mass="67818">MGDYVEARSLASLNALASNPPQYPTNPAEKKQEPLTLYISRVPGTRDVILSTFKPQVKNVTAEDVASSLYYVHLDTPEDEQLMNISPVDIPSRPSLESSRSGNLINRKPVPGAPHVSALGKLAEPAAWTPGTLPGAPGAPNGKENHPFDAPPPVPPHSSGLSHATPAASLAPQRPPQPAIHRKPIGSRPVTVDTQAKPPEPPPREYLNLPPRPDEIDDHPDYGTHLTADPGVLRPGSRSPSPSKRKPFTPFSLTLIRRDRSSGQQWNVGKIGSFQLEHPEQIPEDKYAPSPSINIHLETPGYSKFRGMPPPGATFDIRDIRESLDMMRPGNSTAPGAAPSPPQRARDKPVDSTPQSHSSPISSHVFERQVKMTYAPSWTSNIRNAFRRPQSREGDMSTSPRRPAHDRSGSVASIGSFGGDFDGGEAPVLTVPGHGLKPQGYMFTSPWDGRCEFRTGNGGRSLRCRHVLPTHGTQWNPLADGGANMELAGPEGRGHRRNGSRSPKAKGNDISELRFNLPSAELFNTKPADPNRPAGLHEARERTRDKILNAMTNKSEDDVDDDEYEYLGFDLSLGREKAGGGNRGKRAKMGKLIIWEEGLKMLDLAVAANIGIWWGVWERRSE</sequence>
<feature type="region of interest" description="Disordered" evidence="1">
    <location>
        <begin position="283"/>
        <end position="309"/>
    </location>
</feature>
<evidence type="ECO:0000313" key="3">
    <source>
        <dbReference type="Proteomes" id="UP000829685"/>
    </source>
</evidence>
<feature type="region of interest" description="Disordered" evidence="1">
    <location>
        <begin position="487"/>
        <end position="509"/>
    </location>
</feature>
<keyword evidence="3" id="KW-1185">Reference proteome</keyword>
<name>A0A9P9WHL2_9PEZI</name>
<gene>
    <name evidence="2" type="ORF">JX265_008828</name>
</gene>
<feature type="region of interest" description="Disordered" evidence="1">
    <location>
        <begin position="90"/>
        <end position="252"/>
    </location>
</feature>
<reference evidence="2" key="1">
    <citation type="submission" date="2021-03" db="EMBL/GenBank/DDBJ databases">
        <title>Revisited historic fungal species revealed as producer of novel bioactive compounds through whole genome sequencing and comparative genomics.</title>
        <authorList>
            <person name="Vignolle G.A."/>
            <person name="Hochenegger N."/>
            <person name="Mach R.L."/>
            <person name="Mach-Aigner A.R."/>
            <person name="Javad Rahimi M."/>
            <person name="Salim K.A."/>
            <person name="Chan C.M."/>
            <person name="Lim L.B.L."/>
            <person name="Cai F."/>
            <person name="Druzhinina I.S."/>
            <person name="U'Ren J.M."/>
            <person name="Derntl C."/>
        </authorList>
    </citation>
    <scope>NUCLEOTIDE SEQUENCE</scope>
    <source>
        <strain evidence="2">TUCIM 5799</strain>
    </source>
</reference>
<dbReference type="Proteomes" id="UP000829685">
    <property type="component" value="Unassembled WGS sequence"/>
</dbReference>
<organism evidence="2 3">
    <name type="scientific">Neoarthrinium moseri</name>
    <dbReference type="NCBI Taxonomy" id="1658444"/>
    <lineage>
        <taxon>Eukaryota</taxon>
        <taxon>Fungi</taxon>
        <taxon>Dikarya</taxon>
        <taxon>Ascomycota</taxon>
        <taxon>Pezizomycotina</taxon>
        <taxon>Sordariomycetes</taxon>
        <taxon>Xylariomycetidae</taxon>
        <taxon>Amphisphaeriales</taxon>
        <taxon>Apiosporaceae</taxon>
        <taxon>Neoarthrinium</taxon>
    </lineage>
</organism>
<feature type="region of interest" description="Disordered" evidence="1">
    <location>
        <begin position="326"/>
        <end position="365"/>
    </location>
</feature>
<evidence type="ECO:0008006" key="4">
    <source>
        <dbReference type="Google" id="ProtNLM"/>
    </source>
</evidence>
<evidence type="ECO:0000313" key="2">
    <source>
        <dbReference type="EMBL" id="KAI1863611.1"/>
    </source>
</evidence>
<dbReference type="AlphaFoldDB" id="A0A9P9WHL2"/>
<feature type="region of interest" description="Disordered" evidence="1">
    <location>
        <begin position="383"/>
        <end position="419"/>
    </location>
</feature>
<evidence type="ECO:0000256" key="1">
    <source>
        <dbReference type="SAM" id="MobiDB-lite"/>
    </source>
</evidence>
<proteinExistence type="predicted"/>
<accession>A0A9P9WHL2</accession>
<feature type="compositionally biased region" description="Low complexity" evidence="1">
    <location>
        <begin position="352"/>
        <end position="364"/>
    </location>
</feature>
<feature type="compositionally biased region" description="Low complexity" evidence="1">
    <location>
        <begin position="125"/>
        <end position="142"/>
    </location>
</feature>
<dbReference type="EMBL" id="JAFIMR010000025">
    <property type="protein sequence ID" value="KAI1863611.1"/>
    <property type="molecule type" value="Genomic_DNA"/>
</dbReference>